<keyword evidence="1" id="KW-0812">Transmembrane</keyword>
<proteinExistence type="predicted"/>
<reference evidence="2" key="2">
    <citation type="submission" date="2021-04" db="EMBL/GenBank/DDBJ databases">
        <authorList>
            <person name="Gilroy R."/>
        </authorList>
    </citation>
    <scope>NUCLEOTIDE SEQUENCE</scope>
    <source>
        <strain evidence="2">Gambia2-208</strain>
    </source>
</reference>
<evidence type="ECO:0000313" key="3">
    <source>
        <dbReference type="Proteomes" id="UP000886851"/>
    </source>
</evidence>
<evidence type="ECO:0000256" key="1">
    <source>
        <dbReference type="SAM" id="Phobius"/>
    </source>
</evidence>
<sequence length="294" mass="33181">MKNDDFTLSRKDLARIAVLTLLLPLPVNWALLKLNPLALMEGAGDAAIWIDFGGSYIGGIIGGVISILILNRTLQQTGVLHKDLKILQLNTIRYTQEQEWLVDFKGRLADNLKAIDLYGLNMVASCLAMKDYPYAKTLLTGINVQLEQQTVASDFLFPAAELQEKEREYLSLMRTVYLEYSALIRDLLYYIPLAEAADKGAELSYESLMDYTMTQYDYLKEQHVPDGKTGGNLLMEVLELDPGEDIGNALKQLVEKRLTMRTHLYRLKAELAQVTQQLIRYEEKRIGAILSEGA</sequence>
<keyword evidence="1" id="KW-0472">Membrane</keyword>
<reference evidence="2" key="1">
    <citation type="journal article" date="2021" name="PeerJ">
        <title>Extensive microbial diversity within the chicken gut microbiome revealed by metagenomics and culture.</title>
        <authorList>
            <person name="Gilroy R."/>
            <person name="Ravi A."/>
            <person name="Getino M."/>
            <person name="Pursley I."/>
            <person name="Horton D.L."/>
            <person name="Alikhan N.F."/>
            <person name="Baker D."/>
            <person name="Gharbi K."/>
            <person name="Hall N."/>
            <person name="Watson M."/>
            <person name="Adriaenssens E.M."/>
            <person name="Foster-Nyarko E."/>
            <person name="Jarju S."/>
            <person name="Secka A."/>
            <person name="Antonio M."/>
            <person name="Oren A."/>
            <person name="Chaudhuri R.R."/>
            <person name="La Ragione R."/>
            <person name="Hildebrand F."/>
            <person name="Pallen M.J."/>
        </authorList>
    </citation>
    <scope>NUCLEOTIDE SEQUENCE</scope>
    <source>
        <strain evidence="2">Gambia2-208</strain>
    </source>
</reference>
<protein>
    <submittedName>
        <fullName evidence="2">Uncharacterized protein</fullName>
    </submittedName>
</protein>
<dbReference type="AlphaFoldDB" id="A0A9D2CM60"/>
<comment type="caution">
    <text evidence="2">The sequence shown here is derived from an EMBL/GenBank/DDBJ whole genome shotgun (WGS) entry which is preliminary data.</text>
</comment>
<dbReference type="EMBL" id="DXCV01000061">
    <property type="protein sequence ID" value="HIY88871.1"/>
    <property type="molecule type" value="Genomic_DNA"/>
</dbReference>
<evidence type="ECO:0000313" key="2">
    <source>
        <dbReference type="EMBL" id="HIY88871.1"/>
    </source>
</evidence>
<accession>A0A9D2CM60</accession>
<feature type="transmembrane region" description="Helical" evidence="1">
    <location>
        <begin position="52"/>
        <end position="70"/>
    </location>
</feature>
<feature type="transmembrane region" description="Helical" evidence="1">
    <location>
        <begin position="12"/>
        <end position="32"/>
    </location>
</feature>
<gene>
    <name evidence="2" type="ORF">H9824_09235</name>
</gene>
<organism evidence="2 3">
    <name type="scientific">Candidatus Bacteroides pullicola</name>
    <dbReference type="NCBI Taxonomy" id="2838475"/>
    <lineage>
        <taxon>Bacteria</taxon>
        <taxon>Pseudomonadati</taxon>
        <taxon>Bacteroidota</taxon>
        <taxon>Bacteroidia</taxon>
        <taxon>Bacteroidales</taxon>
        <taxon>Bacteroidaceae</taxon>
        <taxon>Bacteroides</taxon>
    </lineage>
</organism>
<dbReference type="Proteomes" id="UP000886851">
    <property type="component" value="Unassembled WGS sequence"/>
</dbReference>
<name>A0A9D2CM60_9BACE</name>
<keyword evidence="1" id="KW-1133">Transmembrane helix</keyword>